<dbReference type="GO" id="GO:0016757">
    <property type="term" value="F:glycosyltransferase activity"/>
    <property type="evidence" value="ECO:0007669"/>
    <property type="project" value="UniProtKB-KW"/>
</dbReference>
<dbReference type="SUPFAM" id="SSF53271">
    <property type="entry name" value="PRTase-like"/>
    <property type="match status" value="1"/>
</dbReference>
<reference evidence="3" key="1">
    <citation type="submission" date="2015-10" db="EMBL/GenBank/DDBJ databases">
        <title>Draft genome sequence of Salegentibacter mishustinae KCTC 12263.</title>
        <authorList>
            <person name="Lin W."/>
            <person name="Zheng Q."/>
        </authorList>
    </citation>
    <scope>NUCLEOTIDE SEQUENCE [LARGE SCALE GENOMIC DNA]</scope>
    <source>
        <strain evidence="3">KCTC 12263</strain>
    </source>
</reference>
<evidence type="ECO:0000259" key="2">
    <source>
        <dbReference type="Pfam" id="PF00156"/>
    </source>
</evidence>
<keyword evidence="3" id="KW-0808">Transferase</keyword>
<dbReference type="OrthoDB" id="9779910at2"/>
<dbReference type="AlphaFoldDB" id="A0A0Q9Z3K8"/>
<dbReference type="Proteomes" id="UP000051643">
    <property type="component" value="Unassembled WGS sequence"/>
</dbReference>
<comment type="caution">
    <text evidence="3">The sequence shown here is derived from an EMBL/GenBank/DDBJ whole genome shotgun (WGS) entry which is preliminary data.</text>
</comment>
<sequence length="226" mass="25650">MFHDLANLFYPKICNCCDSPLLKAEQVICTSCLHQLPATNYHFDNENTTKKVFDARLSIENATSLLYFRKKGIVQNLIHNLKYKKQEEVGDFLGNWLGEELITHQGFKAVDCVIPVPLHSQKLKKRGFNQVTEFGKELAKKLDAEFIENVLVKKSTSRTQTFKKRLSRWGSIDATFMVENAEKLENKHLLLVDDLVTTGATLEACGTKLLKIKNTKLSIATMAITD</sequence>
<evidence type="ECO:0000313" key="3">
    <source>
        <dbReference type="EMBL" id="KRG27439.1"/>
    </source>
</evidence>
<dbReference type="InterPro" id="IPR051910">
    <property type="entry name" value="ComF/GntX_DNA_util-trans"/>
</dbReference>
<evidence type="ECO:0000256" key="1">
    <source>
        <dbReference type="ARBA" id="ARBA00008007"/>
    </source>
</evidence>
<protein>
    <submittedName>
        <fullName evidence="3">Amidophosphoribosyltransferase</fullName>
    </submittedName>
</protein>
<keyword evidence="4" id="KW-1185">Reference proteome</keyword>
<dbReference type="PANTHER" id="PTHR47505">
    <property type="entry name" value="DNA UTILIZATION PROTEIN YHGH"/>
    <property type="match status" value="1"/>
</dbReference>
<comment type="similarity">
    <text evidence="1">Belongs to the ComF/GntX family.</text>
</comment>
<dbReference type="PANTHER" id="PTHR47505:SF1">
    <property type="entry name" value="DNA UTILIZATION PROTEIN YHGH"/>
    <property type="match status" value="1"/>
</dbReference>
<dbReference type="Pfam" id="PF00156">
    <property type="entry name" value="Pribosyltran"/>
    <property type="match status" value="1"/>
</dbReference>
<dbReference type="RefSeq" id="WP_057482789.1">
    <property type="nucleotide sequence ID" value="NZ_BMWR01000005.1"/>
</dbReference>
<dbReference type="STRING" id="270918.APR42_10160"/>
<organism evidence="3 4">
    <name type="scientific">Salegentibacter mishustinae</name>
    <dbReference type="NCBI Taxonomy" id="270918"/>
    <lineage>
        <taxon>Bacteria</taxon>
        <taxon>Pseudomonadati</taxon>
        <taxon>Bacteroidota</taxon>
        <taxon>Flavobacteriia</taxon>
        <taxon>Flavobacteriales</taxon>
        <taxon>Flavobacteriaceae</taxon>
        <taxon>Salegentibacter</taxon>
    </lineage>
</organism>
<gene>
    <name evidence="3" type="ORF">APR42_10160</name>
</gene>
<keyword evidence="3" id="KW-0328">Glycosyltransferase</keyword>
<evidence type="ECO:0000313" key="4">
    <source>
        <dbReference type="Proteomes" id="UP000051643"/>
    </source>
</evidence>
<dbReference type="InterPro" id="IPR029057">
    <property type="entry name" value="PRTase-like"/>
</dbReference>
<proteinExistence type="inferred from homology"/>
<accession>A0A0Q9Z3K8</accession>
<dbReference type="EMBL" id="LKTP01000035">
    <property type="protein sequence ID" value="KRG27439.1"/>
    <property type="molecule type" value="Genomic_DNA"/>
</dbReference>
<dbReference type="InterPro" id="IPR000836">
    <property type="entry name" value="PRTase_dom"/>
</dbReference>
<dbReference type="Gene3D" id="3.40.50.2020">
    <property type="match status" value="1"/>
</dbReference>
<dbReference type="CDD" id="cd06223">
    <property type="entry name" value="PRTases_typeI"/>
    <property type="match status" value="1"/>
</dbReference>
<name>A0A0Q9Z3K8_9FLAO</name>
<feature type="domain" description="Phosphoribosyltransferase" evidence="2">
    <location>
        <begin position="134"/>
        <end position="220"/>
    </location>
</feature>